<dbReference type="AlphaFoldDB" id="A0ABD5MDR1"/>
<dbReference type="EMBL" id="JBGNYA010000001">
    <property type="protein sequence ID" value="MFA1612037.1"/>
    <property type="molecule type" value="Genomic_DNA"/>
</dbReference>
<proteinExistence type="predicted"/>
<dbReference type="RefSeq" id="WP_372390616.1">
    <property type="nucleotide sequence ID" value="NZ_JBGNYA010000001.1"/>
</dbReference>
<keyword evidence="2" id="KW-1185">Reference proteome</keyword>
<evidence type="ECO:0000313" key="1">
    <source>
        <dbReference type="EMBL" id="MFA1612037.1"/>
    </source>
</evidence>
<accession>A0ABD5MDR1</accession>
<comment type="caution">
    <text evidence="1">The sequence shown here is derived from an EMBL/GenBank/DDBJ whole genome shotgun (WGS) entry which is preliminary data.</text>
</comment>
<name>A0ABD5MDR1_9EURY</name>
<protein>
    <submittedName>
        <fullName evidence="1">Uncharacterized protein</fullName>
    </submittedName>
</protein>
<evidence type="ECO:0000313" key="2">
    <source>
        <dbReference type="Proteomes" id="UP001570511"/>
    </source>
</evidence>
<gene>
    <name evidence="1" type="ORF">OS889_13615</name>
</gene>
<dbReference type="Proteomes" id="UP001570511">
    <property type="component" value="Unassembled WGS sequence"/>
</dbReference>
<sequence length="72" mass="7631">MASTSRSAATTPGEFVIAPHGDRLVLAEIVDVEPRPTFPNPEREVLTVRVDGTDTTIQVLASDAEPATDDAL</sequence>
<reference evidence="1 2" key="1">
    <citation type="submission" date="2024-08" db="EMBL/GenBank/DDBJ databases">
        <title>Halobellus sp. MBLA0158 whole genome sequence.</title>
        <authorList>
            <person name="Hwang C.Y."/>
            <person name="Cho E.-S."/>
            <person name="Seo M.-J."/>
        </authorList>
    </citation>
    <scope>NUCLEOTIDE SEQUENCE [LARGE SCALE GENOMIC DNA]</scope>
    <source>
        <strain evidence="1 2">MBLA0158</strain>
    </source>
</reference>
<organism evidence="1 2">
    <name type="scientific">Halobellus rubicundus</name>
    <dbReference type="NCBI Taxonomy" id="2996466"/>
    <lineage>
        <taxon>Archaea</taxon>
        <taxon>Methanobacteriati</taxon>
        <taxon>Methanobacteriota</taxon>
        <taxon>Stenosarchaea group</taxon>
        <taxon>Halobacteria</taxon>
        <taxon>Halobacteriales</taxon>
        <taxon>Haloferacaceae</taxon>
        <taxon>Halobellus</taxon>
    </lineage>
</organism>